<dbReference type="InterPro" id="IPR003450">
    <property type="entry name" value="Replication_origin-bd"/>
</dbReference>
<dbReference type="Pfam" id="PF02399">
    <property type="entry name" value="Herpes_ori_bp"/>
    <property type="match status" value="1"/>
</dbReference>
<dbReference type="Proteomes" id="UP000703661">
    <property type="component" value="Unassembled WGS sequence"/>
</dbReference>
<feature type="domain" description="Replication origin-binding protein" evidence="1">
    <location>
        <begin position="40"/>
        <end position="207"/>
    </location>
</feature>
<keyword evidence="3" id="KW-1185">Reference proteome</keyword>
<reference evidence="2" key="1">
    <citation type="journal article" date="2020" name="Fungal Divers.">
        <title>Resolving the Mortierellaceae phylogeny through synthesis of multi-gene phylogenetics and phylogenomics.</title>
        <authorList>
            <person name="Vandepol N."/>
            <person name="Liber J."/>
            <person name="Desiro A."/>
            <person name="Na H."/>
            <person name="Kennedy M."/>
            <person name="Barry K."/>
            <person name="Grigoriev I.V."/>
            <person name="Miller A.N."/>
            <person name="O'Donnell K."/>
            <person name="Stajich J.E."/>
            <person name="Bonito G."/>
        </authorList>
    </citation>
    <scope>NUCLEOTIDE SEQUENCE</scope>
    <source>
        <strain evidence="2">NRRL 2769</strain>
    </source>
</reference>
<name>A0A9P6MGE4_9FUNG</name>
<comment type="caution">
    <text evidence="2">The sequence shown here is derived from an EMBL/GenBank/DDBJ whole genome shotgun (WGS) entry which is preliminary data.</text>
</comment>
<dbReference type="GO" id="GO:0005524">
    <property type="term" value="F:ATP binding"/>
    <property type="evidence" value="ECO:0007669"/>
    <property type="project" value="InterPro"/>
</dbReference>
<dbReference type="SUPFAM" id="SSF52540">
    <property type="entry name" value="P-loop containing nucleoside triphosphate hydrolases"/>
    <property type="match status" value="1"/>
</dbReference>
<protein>
    <recommendedName>
        <fullName evidence="1">Replication origin-binding protein domain-containing protein</fullName>
    </recommendedName>
</protein>
<dbReference type="EMBL" id="JAAAID010003309">
    <property type="protein sequence ID" value="KAF9998926.1"/>
    <property type="molecule type" value="Genomic_DNA"/>
</dbReference>
<dbReference type="GO" id="GO:0006260">
    <property type="term" value="P:DNA replication"/>
    <property type="evidence" value="ECO:0007669"/>
    <property type="project" value="InterPro"/>
</dbReference>
<evidence type="ECO:0000313" key="2">
    <source>
        <dbReference type="EMBL" id="KAF9998926.1"/>
    </source>
</evidence>
<evidence type="ECO:0000313" key="3">
    <source>
        <dbReference type="Proteomes" id="UP000703661"/>
    </source>
</evidence>
<dbReference type="AlphaFoldDB" id="A0A9P6MGE4"/>
<proteinExistence type="predicted"/>
<sequence length="687" mass="77741">MLNDAFHPGWRSHLQFKHEFLSPPLEPLKLGNSKFEITKKQLPSLMLRSATGTGKTKFIEMLVQANKGYKIICITCRKTLADMLEERLTLAEMLEGRFGFTNYKDIDGGLIACDKVVVQAESLYRLDLDLYGESVILILDEFSSACEQMTSTTTMGDKHDLNNEMLPEFIQGVSRVICLDDDLTNEEVQLVMSLRDDVHVIHNIFKSQDGDKVLLYESESLLMQDMHDLLGNKKCMWISSTLSANSTESLHLQLEEEGSRGVCVTSKTSEDDKHDITQNINTIMADLDYSIHTPTISVGIDFNVEDQIDYVVDIFPTQSGVNVETCRQMLRRVRHVKSKTYLVYTDAATNNLPTTTEAVNSWISNQGNIVTGNIHTLQVSGLRLRAKYGGGLSLPDSFYSRLSTYVHVKKTLPKNEFRQRFVQQMLDVGCKIIGVQGHAAKDNSFLKSRKEKLAIIKEEEHEQIANAKCLTEEDFDRLYRVSELTASKKSAITKYLLMKAYDITTPEIVDSQWVQKYNNEKEKSVYKNLRALSTAGRVTLQAGLDAIRQQEQISLSFCINNGRLCQIPHKLKDSRYVKLKYAMVILDPCGFTSLLPSNMVSVDALQDGVNAIWGDISEEMSNICTTLGKPMPMRRDWKFRNKLDFLNIVLKHVLGVHIVSINKRRTAYNLKHLSNVGKYMLAPPSSS</sequence>
<dbReference type="GO" id="GO:0003688">
    <property type="term" value="F:DNA replication origin binding"/>
    <property type="evidence" value="ECO:0007669"/>
    <property type="project" value="InterPro"/>
</dbReference>
<evidence type="ECO:0000259" key="1">
    <source>
        <dbReference type="Pfam" id="PF02399"/>
    </source>
</evidence>
<organism evidence="2 3">
    <name type="scientific">Entomortierella chlamydospora</name>
    <dbReference type="NCBI Taxonomy" id="101097"/>
    <lineage>
        <taxon>Eukaryota</taxon>
        <taxon>Fungi</taxon>
        <taxon>Fungi incertae sedis</taxon>
        <taxon>Mucoromycota</taxon>
        <taxon>Mortierellomycotina</taxon>
        <taxon>Mortierellomycetes</taxon>
        <taxon>Mortierellales</taxon>
        <taxon>Mortierellaceae</taxon>
        <taxon>Entomortierella</taxon>
    </lineage>
</organism>
<dbReference type="InterPro" id="IPR027417">
    <property type="entry name" value="P-loop_NTPase"/>
</dbReference>
<accession>A0A9P6MGE4</accession>
<gene>
    <name evidence="2" type="ORF">BGZ80_006686</name>
</gene>